<dbReference type="InterPro" id="IPR002869">
    <property type="entry name" value="Pyrv_flavodox_OxRed_cen"/>
</dbReference>
<dbReference type="PANTHER" id="PTHR43366:SF1">
    <property type="entry name" value="PYRUVATE SYNTHASE SUBUNIT PORC"/>
    <property type="match status" value="1"/>
</dbReference>
<dbReference type="NCBIfam" id="TIGR02175">
    <property type="entry name" value="PorC_KorC"/>
    <property type="match status" value="1"/>
</dbReference>
<sequence length="187" mass="20732">MTNLKRVEIRWHGRGGQGAVTAATILAEAAINQGKYAQAYPEFGAERRGAPVRAYTRISDEPIYTRAPILEPNIVVVLDPSLDPSMYMEGLKKNGLLIINTKKSISEVRRDVNRDDVRIARVDATKIALEVLKAPFVNMAMLGAVVKVMPVVDALHIEEVIKESFRPKIAEANIQALRRAFNEVEIA</sequence>
<dbReference type="Gene3D" id="3.40.920.10">
    <property type="entry name" value="Pyruvate-ferredoxin oxidoreductase, PFOR, domain III"/>
    <property type="match status" value="1"/>
</dbReference>
<gene>
    <name evidence="5" type="ORF">ENV14_08030</name>
</gene>
<dbReference type="EC" id="1.2.7.1" evidence="1"/>
<dbReference type="SUPFAM" id="SSF53323">
    <property type="entry name" value="Pyruvate-ferredoxin oxidoreductase, PFOR, domain III"/>
    <property type="match status" value="1"/>
</dbReference>
<organism evidence="5">
    <name type="scientific">Ignisphaera aggregans</name>
    <dbReference type="NCBI Taxonomy" id="334771"/>
    <lineage>
        <taxon>Archaea</taxon>
        <taxon>Thermoproteota</taxon>
        <taxon>Thermoprotei</taxon>
        <taxon>Desulfurococcales</taxon>
        <taxon>Desulfurococcaceae</taxon>
        <taxon>Ignisphaera</taxon>
    </lineage>
</organism>
<dbReference type="InterPro" id="IPR051626">
    <property type="entry name" value="Oxidoreductase_gamma_subunit"/>
</dbReference>
<keyword evidence="2" id="KW-0560">Oxidoreductase</keyword>
<evidence type="ECO:0000259" key="4">
    <source>
        <dbReference type="Pfam" id="PF01558"/>
    </source>
</evidence>
<name>A0A7C4BCZ8_9CREN</name>
<accession>A0A7C4BCZ8</accession>
<protein>
    <recommendedName>
        <fullName evidence="1">pyruvate synthase</fullName>
        <ecNumber evidence="1">1.2.7.1</ecNumber>
    </recommendedName>
</protein>
<dbReference type="EMBL" id="DTFF01000064">
    <property type="protein sequence ID" value="HGI88314.1"/>
    <property type="molecule type" value="Genomic_DNA"/>
</dbReference>
<comment type="catalytic activity">
    <reaction evidence="3">
        <text>2 oxidized [2Fe-2S]-[ferredoxin] + pyruvate + CoA = 2 reduced [2Fe-2S]-[ferredoxin] + acetyl-CoA + CO2 + H(+)</text>
        <dbReference type="Rhea" id="RHEA:12765"/>
        <dbReference type="Rhea" id="RHEA-COMP:10000"/>
        <dbReference type="Rhea" id="RHEA-COMP:10001"/>
        <dbReference type="ChEBI" id="CHEBI:15361"/>
        <dbReference type="ChEBI" id="CHEBI:15378"/>
        <dbReference type="ChEBI" id="CHEBI:16526"/>
        <dbReference type="ChEBI" id="CHEBI:33737"/>
        <dbReference type="ChEBI" id="CHEBI:33738"/>
        <dbReference type="ChEBI" id="CHEBI:57287"/>
        <dbReference type="ChEBI" id="CHEBI:57288"/>
        <dbReference type="EC" id="1.2.7.1"/>
    </reaction>
</comment>
<dbReference type="AlphaFoldDB" id="A0A7C4BCZ8"/>
<evidence type="ECO:0000256" key="2">
    <source>
        <dbReference type="ARBA" id="ARBA00023002"/>
    </source>
</evidence>
<evidence type="ECO:0000313" key="5">
    <source>
        <dbReference type="EMBL" id="HGI88314.1"/>
    </source>
</evidence>
<evidence type="ECO:0000256" key="3">
    <source>
        <dbReference type="ARBA" id="ARBA00049357"/>
    </source>
</evidence>
<dbReference type="GO" id="GO:0019164">
    <property type="term" value="F:pyruvate synthase activity"/>
    <property type="evidence" value="ECO:0007669"/>
    <property type="project" value="UniProtKB-EC"/>
</dbReference>
<dbReference type="PANTHER" id="PTHR43366">
    <property type="entry name" value="PYRUVATE SYNTHASE SUBUNIT PORC"/>
    <property type="match status" value="1"/>
</dbReference>
<dbReference type="InterPro" id="IPR019752">
    <property type="entry name" value="Pyrv/ketoisovalerate_OxRed_cat"/>
</dbReference>
<dbReference type="InterPro" id="IPR011894">
    <property type="entry name" value="PorC_KorC"/>
</dbReference>
<reference evidence="5" key="1">
    <citation type="journal article" date="2020" name="mSystems">
        <title>Genome- and Community-Level Interaction Insights into Carbon Utilization and Element Cycling Functions of Hydrothermarchaeota in Hydrothermal Sediment.</title>
        <authorList>
            <person name="Zhou Z."/>
            <person name="Liu Y."/>
            <person name="Xu W."/>
            <person name="Pan J."/>
            <person name="Luo Z.H."/>
            <person name="Li M."/>
        </authorList>
    </citation>
    <scope>NUCLEOTIDE SEQUENCE [LARGE SCALE GENOMIC DNA]</scope>
    <source>
        <strain evidence="5">SpSt-732</strain>
    </source>
</reference>
<proteinExistence type="predicted"/>
<keyword evidence="5" id="KW-0670">Pyruvate</keyword>
<evidence type="ECO:0000256" key="1">
    <source>
        <dbReference type="ARBA" id="ARBA00012822"/>
    </source>
</evidence>
<feature type="domain" description="Pyruvate/ketoisovalerate oxidoreductase catalytic" evidence="4">
    <location>
        <begin position="15"/>
        <end position="181"/>
    </location>
</feature>
<dbReference type="Pfam" id="PF01558">
    <property type="entry name" value="POR"/>
    <property type="match status" value="1"/>
</dbReference>
<comment type="caution">
    <text evidence="5">The sequence shown here is derived from an EMBL/GenBank/DDBJ whole genome shotgun (WGS) entry which is preliminary data.</text>
</comment>